<evidence type="ECO:0000313" key="7">
    <source>
        <dbReference type="EMBL" id="MFC0562737.1"/>
    </source>
</evidence>
<feature type="compositionally biased region" description="Basic and acidic residues" evidence="4">
    <location>
        <begin position="219"/>
        <end position="230"/>
    </location>
</feature>
<dbReference type="Gene3D" id="1.10.10.10">
    <property type="entry name" value="Winged helix-like DNA-binding domain superfamily/Winged helix DNA-binding domain"/>
    <property type="match status" value="1"/>
</dbReference>
<dbReference type="SUPFAM" id="SSF46894">
    <property type="entry name" value="C-terminal effector domain of the bipartite response regulators"/>
    <property type="match status" value="1"/>
</dbReference>
<evidence type="ECO:0000313" key="8">
    <source>
        <dbReference type="Proteomes" id="UP001589894"/>
    </source>
</evidence>
<dbReference type="InterPro" id="IPR016032">
    <property type="entry name" value="Sig_transdc_resp-reg_C-effctor"/>
</dbReference>
<dbReference type="InterPro" id="IPR036388">
    <property type="entry name" value="WH-like_DNA-bd_sf"/>
</dbReference>
<dbReference type="Gene3D" id="3.40.50.2300">
    <property type="match status" value="1"/>
</dbReference>
<evidence type="ECO:0000259" key="6">
    <source>
        <dbReference type="PROSITE" id="PS50043"/>
    </source>
</evidence>
<feature type="region of interest" description="Disordered" evidence="4">
    <location>
        <begin position="122"/>
        <end position="269"/>
    </location>
</feature>
<dbReference type="PANTHER" id="PTHR44688">
    <property type="entry name" value="DNA-BINDING TRANSCRIPTIONAL ACTIVATOR DEVR_DOSR"/>
    <property type="match status" value="1"/>
</dbReference>
<evidence type="ECO:0000256" key="2">
    <source>
        <dbReference type="ARBA" id="ARBA00023125"/>
    </source>
</evidence>
<name>A0ABV6NPN4_9ACTN</name>
<proteinExistence type="predicted"/>
<accession>A0ABV6NPN4</accession>
<dbReference type="PROSITE" id="PS50043">
    <property type="entry name" value="HTH_LUXR_2"/>
    <property type="match status" value="1"/>
</dbReference>
<keyword evidence="8" id="KW-1185">Reference proteome</keyword>
<dbReference type="Proteomes" id="UP001589894">
    <property type="component" value="Unassembled WGS sequence"/>
</dbReference>
<feature type="signal peptide" evidence="5">
    <location>
        <begin position="1"/>
        <end position="20"/>
    </location>
</feature>
<keyword evidence="3" id="KW-0804">Transcription</keyword>
<sequence>MRTVLVCVRTPMAAQNVAAAAARLGLTAAVRTAVSDPEVMLRLTERPADVVLADTALTRPDSVGFTRRVLARSPGAAVVLFGTEEPGVAAAAIAAGARGLVSAADHDLVGAVARAMLLLSAPGRPARPGADSTGAGRATRDAGGLPGIGRPGRDEAPETPPAMRPGPPPPPGDGRPAGAGSPGVARPGDPVRRRPAAPPAAPPSGGSDPTGPAMVPVQRAEDGGEARGPDGDAAADPRGNLAPETRFGGSRRAETNASHSRGTPARRVSLTEREMQVLLGMADGKSNAEIGRELFVSEDTVKTHARRLFRKLGARDRAHAVAAGFRAGLVA</sequence>
<dbReference type="Pfam" id="PF00196">
    <property type="entry name" value="GerE"/>
    <property type="match status" value="1"/>
</dbReference>
<evidence type="ECO:0000256" key="4">
    <source>
        <dbReference type="SAM" id="MobiDB-lite"/>
    </source>
</evidence>
<dbReference type="SMART" id="SM00421">
    <property type="entry name" value="HTH_LUXR"/>
    <property type="match status" value="1"/>
</dbReference>
<keyword evidence="5" id="KW-0732">Signal</keyword>
<feature type="domain" description="HTH luxR-type" evidence="6">
    <location>
        <begin position="263"/>
        <end position="328"/>
    </location>
</feature>
<feature type="compositionally biased region" description="Pro residues" evidence="4">
    <location>
        <begin position="158"/>
        <end position="173"/>
    </location>
</feature>
<dbReference type="InterPro" id="IPR011006">
    <property type="entry name" value="CheY-like_superfamily"/>
</dbReference>
<keyword evidence="1" id="KW-0805">Transcription regulation</keyword>
<feature type="compositionally biased region" description="Low complexity" evidence="4">
    <location>
        <begin position="133"/>
        <end position="143"/>
    </location>
</feature>
<dbReference type="PRINTS" id="PR00038">
    <property type="entry name" value="HTHLUXR"/>
</dbReference>
<feature type="compositionally biased region" description="Low complexity" evidence="4">
    <location>
        <begin position="203"/>
        <end position="213"/>
    </location>
</feature>
<evidence type="ECO:0000256" key="3">
    <source>
        <dbReference type="ARBA" id="ARBA00023163"/>
    </source>
</evidence>
<dbReference type="SUPFAM" id="SSF52172">
    <property type="entry name" value="CheY-like"/>
    <property type="match status" value="1"/>
</dbReference>
<dbReference type="PANTHER" id="PTHR44688:SF16">
    <property type="entry name" value="DNA-BINDING TRANSCRIPTIONAL ACTIVATOR DEVR_DOSR"/>
    <property type="match status" value="1"/>
</dbReference>
<comment type="caution">
    <text evidence="7">The sequence shown here is derived from an EMBL/GenBank/DDBJ whole genome shotgun (WGS) entry which is preliminary data.</text>
</comment>
<feature type="chain" id="PRO_5045928165" evidence="5">
    <location>
        <begin position="21"/>
        <end position="331"/>
    </location>
</feature>
<dbReference type="RefSeq" id="WP_377334644.1">
    <property type="nucleotide sequence ID" value="NZ_JBHLUE010000001.1"/>
</dbReference>
<evidence type="ECO:0000256" key="1">
    <source>
        <dbReference type="ARBA" id="ARBA00023015"/>
    </source>
</evidence>
<reference evidence="7 8" key="1">
    <citation type="submission" date="2024-09" db="EMBL/GenBank/DDBJ databases">
        <authorList>
            <person name="Sun Q."/>
            <person name="Mori K."/>
        </authorList>
    </citation>
    <scope>NUCLEOTIDE SEQUENCE [LARGE SCALE GENOMIC DNA]</scope>
    <source>
        <strain evidence="7 8">TBRC 2205</strain>
    </source>
</reference>
<dbReference type="PROSITE" id="PS00622">
    <property type="entry name" value="HTH_LUXR_1"/>
    <property type="match status" value="1"/>
</dbReference>
<dbReference type="CDD" id="cd06170">
    <property type="entry name" value="LuxR_C_like"/>
    <property type="match status" value="1"/>
</dbReference>
<protein>
    <submittedName>
        <fullName evidence="7">Response regulator transcription factor</fullName>
    </submittedName>
</protein>
<gene>
    <name evidence="7" type="ORF">ACFFHU_00900</name>
</gene>
<evidence type="ECO:0000256" key="5">
    <source>
        <dbReference type="SAM" id="SignalP"/>
    </source>
</evidence>
<dbReference type="EMBL" id="JBHLUE010000001">
    <property type="protein sequence ID" value="MFC0562737.1"/>
    <property type="molecule type" value="Genomic_DNA"/>
</dbReference>
<keyword evidence="2" id="KW-0238">DNA-binding</keyword>
<dbReference type="InterPro" id="IPR000792">
    <property type="entry name" value="Tscrpt_reg_LuxR_C"/>
</dbReference>
<organism evidence="7 8">
    <name type="scientific">Plantactinospora siamensis</name>
    <dbReference type="NCBI Taxonomy" id="555372"/>
    <lineage>
        <taxon>Bacteria</taxon>
        <taxon>Bacillati</taxon>
        <taxon>Actinomycetota</taxon>
        <taxon>Actinomycetes</taxon>
        <taxon>Micromonosporales</taxon>
        <taxon>Micromonosporaceae</taxon>
        <taxon>Plantactinospora</taxon>
    </lineage>
</organism>